<feature type="compositionally biased region" description="Polar residues" evidence="4">
    <location>
        <begin position="564"/>
        <end position="581"/>
    </location>
</feature>
<evidence type="ECO:0000313" key="6">
    <source>
        <dbReference type="EMBL" id="CAH9077763.1"/>
    </source>
</evidence>
<feature type="domain" description="DUF4005" evidence="5">
    <location>
        <begin position="622"/>
        <end position="698"/>
    </location>
</feature>
<evidence type="ECO:0000256" key="3">
    <source>
        <dbReference type="ARBA" id="ARBA00024378"/>
    </source>
</evidence>
<dbReference type="SMART" id="SM00015">
    <property type="entry name" value="IQ"/>
    <property type="match status" value="2"/>
</dbReference>
<feature type="compositionally biased region" description="Basic and acidic residues" evidence="4">
    <location>
        <begin position="489"/>
        <end position="503"/>
    </location>
</feature>
<evidence type="ECO:0000259" key="5">
    <source>
        <dbReference type="Pfam" id="PF13178"/>
    </source>
</evidence>
<dbReference type="EMBL" id="CAMAPE010000010">
    <property type="protein sequence ID" value="CAH9077763.1"/>
    <property type="molecule type" value="Genomic_DNA"/>
</dbReference>
<dbReference type="PROSITE" id="PS50096">
    <property type="entry name" value="IQ"/>
    <property type="match status" value="2"/>
</dbReference>
<feature type="compositionally biased region" description="Polar residues" evidence="4">
    <location>
        <begin position="615"/>
        <end position="644"/>
    </location>
</feature>
<feature type="compositionally biased region" description="Polar residues" evidence="4">
    <location>
        <begin position="588"/>
        <end position="598"/>
    </location>
</feature>
<evidence type="ECO:0000256" key="2">
    <source>
        <dbReference type="ARBA" id="ARBA00024341"/>
    </source>
</evidence>
<sequence>MGRSAATCFKMLTCARTDSTESDGFEAPESKSSRDRKGWSFVKRSEKHRVLSNTLTTSETLSGIKDSPATAVINSQIQPDSSSPTKSSTEQLNPDLPDSSIPTKSSTEQLNLDFPEKNSTEPPSGVADKINVKEPVECTDDKPQSPPSMEDKSLENVASEVNDRKIEPTRKESDIIVIQTSIRGFLARNLLLKHKNAIKLQAAIRGLVVRRQAVGTLRCIQAIVKMQALVRARRDHESSNVGTKISSKKLGSSYLSIEKLLSNRFAHQLLESSSSRTKTINIKCDPSKSDSSWVWLERWMFVSTGLSPSSQTIAEQVEKKKDIDHVLDYSLLEEAAVTQSEGRTVESSLEASEEKDSFPIKTETENVDEHKVSFGSEEERSNPVFISAQSNFEEQCLLADSSGNPSNLSGQETETKHLTESSNIVQEMKHLTENATGLHETDHLTENFTDLHTSVLVVAGSECSTELSISSTLDSPDRYEIKIHEYHHERTEEDVHVDPHDQTISHNELSNNGTVDTPDFTPIKDITVEHAEVESPRSQVTFLESQGTTPSKEASSVKPKVRSSEINGSNSNKRHNISSSNPKKDASVTKTSLHQLSPNKDKDHKGGKRRKSFGSAKSEQNVDQQEPRDSNASGSLPSYMQATESAKAKAILSSSPRSSPDAHNKDTYSIKKRHSLPNSNGRQGSPHIQRSLSQAQQNTKGNPTHSPQERRWQR</sequence>
<evidence type="ECO:0000313" key="7">
    <source>
        <dbReference type="Proteomes" id="UP001152484"/>
    </source>
</evidence>
<dbReference type="InterPro" id="IPR025064">
    <property type="entry name" value="DUF4005"/>
</dbReference>
<dbReference type="PANTHER" id="PTHR32295:SF154">
    <property type="entry name" value="PROTEIN IQ-DOMAIN 32"/>
    <property type="match status" value="1"/>
</dbReference>
<feature type="compositionally biased region" description="Polar residues" evidence="4">
    <location>
        <begin position="536"/>
        <end position="554"/>
    </location>
</feature>
<keyword evidence="7" id="KW-1185">Reference proteome</keyword>
<feature type="compositionally biased region" description="Polar residues" evidence="4">
    <location>
        <begin position="401"/>
        <end position="412"/>
    </location>
</feature>
<dbReference type="GO" id="GO:0005516">
    <property type="term" value="F:calmodulin binding"/>
    <property type="evidence" value="ECO:0007669"/>
    <property type="project" value="UniProtKB-KW"/>
</dbReference>
<dbReference type="AlphaFoldDB" id="A0A9P0YWM4"/>
<dbReference type="Gene3D" id="1.20.5.190">
    <property type="match status" value="1"/>
</dbReference>
<accession>A0A9P0YWM4</accession>
<comment type="caution">
    <text evidence="6">The sequence shown here is derived from an EMBL/GenBank/DDBJ whole genome shotgun (WGS) entry which is preliminary data.</text>
</comment>
<reference evidence="6" key="1">
    <citation type="submission" date="2022-07" db="EMBL/GenBank/DDBJ databases">
        <authorList>
            <person name="Macas J."/>
            <person name="Novak P."/>
            <person name="Neumann P."/>
        </authorList>
    </citation>
    <scope>NUCLEOTIDE SEQUENCE</scope>
</reference>
<organism evidence="6 7">
    <name type="scientific">Cuscuta europaea</name>
    <name type="common">European dodder</name>
    <dbReference type="NCBI Taxonomy" id="41803"/>
    <lineage>
        <taxon>Eukaryota</taxon>
        <taxon>Viridiplantae</taxon>
        <taxon>Streptophyta</taxon>
        <taxon>Embryophyta</taxon>
        <taxon>Tracheophyta</taxon>
        <taxon>Spermatophyta</taxon>
        <taxon>Magnoliopsida</taxon>
        <taxon>eudicotyledons</taxon>
        <taxon>Gunneridae</taxon>
        <taxon>Pentapetalae</taxon>
        <taxon>asterids</taxon>
        <taxon>lamiids</taxon>
        <taxon>Solanales</taxon>
        <taxon>Convolvulaceae</taxon>
        <taxon>Cuscuteae</taxon>
        <taxon>Cuscuta</taxon>
        <taxon>Cuscuta subgen. Cuscuta</taxon>
    </lineage>
</organism>
<dbReference type="Proteomes" id="UP001152484">
    <property type="component" value="Unassembled WGS sequence"/>
</dbReference>
<feature type="compositionally biased region" description="Polar residues" evidence="4">
    <location>
        <begin position="676"/>
        <end position="706"/>
    </location>
</feature>
<feature type="compositionally biased region" description="Basic and acidic residues" evidence="4">
    <location>
        <begin position="130"/>
        <end position="154"/>
    </location>
</feature>
<feature type="region of interest" description="Disordered" evidence="4">
    <location>
        <begin position="399"/>
        <end position="420"/>
    </location>
</feature>
<gene>
    <name evidence="6" type="ORF">CEURO_LOCUS6437</name>
</gene>
<dbReference type="Pfam" id="PF00612">
    <property type="entry name" value="IQ"/>
    <property type="match status" value="2"/>
</dbReference>
<comment type="similarity">
    <text evidence="2">Belongs to the IQD family.</text>
</comment>
<feature type="compositionally biased region" description="Polar residues" evidence="4">
    <location>
        <begin position="100"/>
        <end position="110"/>
    </location>
</feature>
<comment type="subunit">
    <text evidence="3">Binds to multiple calmodulin (CaM) in the presence of Ca(2+) and CaM-like proteins.</text>
</comment>
<name>A0A9P0YWM4_CUSEU</name>
<dbReference type="OrthoDB" id="1747078at2759"/>
<feature type="region of interest" description="Disordered" evidence="4">
    <location>
        <begin position="18"/>
        <end position="40"/>
    </location>
</feature>
<feature type="region of interest" description="Disordered" evidence="4">
    <location>
        <begin position="76"/>
        <end position="160"/>
    </location>
</feature>
<protein>
    <recommendedName>
        <fullName evidence="5">DUF4005 domain-containing protein</fullName>
    </recommendedName>
</protein>
<feature type="compositionally biased region" description="Basic and acidic residues" evidence="4">
    <location>
        <begin position="660"/>
        <end position="669"/>
    </location>
</feature>
<dbReference type="Pfam" id="PF13178">
    <property type="entry name" value="DUF4005"/>
    <property type="match status" value="1"/>
</dbReference>
<keyword evidence="1" id="KW-0112">Calmodulin-binding</keyword>
<feature type="compositionally biased region" description="Basic and acidic residues" evidence="4">
    <location>
        <begin position="526"/>
        <end position="535"/>
    </location>
</feature>
<feature type="compositionally biased region" description="Basic and acidic residues" evidence="4">
    <location>
        <begin position="28"/>
        <end position="38"/>
    </location>
</feature>
<proteinExistence type="inferred from homology"/>
<dbReference type="InterPro" id="IPR000048">
    <property type="entry name" value="IQ_motif_EF-hand-BS"/>
</dbReference>
<evidence type="ECO:0000256" key="1">
    <source>
        <dbReference type="ARBA" id="ARBA00022860"/>
    </source>
</evidence>
<feature type="compositionally biased region" description="Polar residues" evidence="4">
    <location>
        <begin position="76"/>
        <end position="92"/>
    </location>
</feature>
<feature type="compositionally biased region" description="Polar residues" evidence="4">
    <location>
        <begin position="504"/>
        <end position="515"/>
    </location>
</feature>
<evidence type="ECO:0000256" key="4">
    <source>
        <dbReference type="SAM" id="MobiDB-lite"/>
    </source>
</evidence>
<feature type="region of interest" description="Disordered" evidence="4">
    <location>
        <begin position="489"/>
        <end position="714"/>
    </location>
</feature>
<dbReference type="PANTHER" id="PTHR32295">
    <property type="entry name" value="IQ-DOMAIN 5-RELATED"/>
    <property type="match status" value="1"/>
</dbReference>